<evidence type="ECO:0000313" key="1">
    <source>
        <dbReference type="EMBL" id="QPS45740.1"/>
    </source>
</evidence>
<proteinExistence type="predicted"/>
<dbReference type="RefSeq" id="WP_009916883.1">
    <property type="nucleotide sequence ID" value="NZ_CP013382.1"/>
</dbReference>
<accession>A0A7T2X195</accession>
<gene>
    <name evidence="1" type="ORF">I6G56_26725</name>
</gene>
<protein>
    <submittedName>
        <fullName evidence="1">Uncharacterized protein</fullName>
    </submittedName>
</protein>
<dbReference type="Proteomes" id="UP000594943">
    <property type="component" value="Chromosome 2"/>
</dbReference>
<reference evidence="1 2" key="1">
    <citation type="submission" date="2020-12" db="EMBL/GenBank/DDBJ databases">
        <title>FDA dAtabase for Regulatory Grade micrObial Sequences (FDA-ARGOS): Supporting development and validation of Infectious Disease Dx tests.</title>
        <authorList>
            <person name="Nelson B."/>
            <person name="Plummer A."/>
            <person name="Tallon L."/>
            <person name="Sadzewicz L."/>
            <person name="Zhao X."/>
            <person name="Boylan J."/>
            <person name="Ott S."/>
            <person name="Bowen H."/>
            <person name="Vavikolanu K."/>
            <person name="Mehta A."/>
            <person name="Aluvathingal J."/>
            <person name="Nadendla S."/>
            <person name="Myers T."/>
            <person name="Yan Y."/>
            <person name="Sichtig H."/>
        </authorList>
    </citation>
    <scope>NUCLEOTIDE SEQUENCE [LARGE SCALE GENOMIC DNA]</scope>
    <source>
        <strain evidence="1 2">FDAARGOS_899</strain>
    </source>
</reference>
<dbReference type="EMBL" id="CP065687">
    <property type="protein sequence ID" value="QPS45740.1"/>
    <property type="molecule type" value="Genomic_DNA"/>
</dbReference>
<dbReference type="KEGG" id="bhg:I6G56_26725"/>
<dbReference type="AlphaFoldDB" id="A0A7U4SV08"/>
<sequence length="70" mass="8095">MSEKAKAAITAMMRKLKDDPRVAYYICPMTHTYDLLVAAHCELNGLDETQFRDKFERTLRFENPAARDDA</sequence>
<accession>A0A7U4SV08</accession>
<name>A0A7U4SV08_9BURK</name>
<evidence type="ECO:0000313" key="2">
    <source>
        <dbReference type="Proteomes" id="UP000594943"/>
    </source>
</evidence>
<organism evidence="1 2">
    <name type="scientific">Burkholderia humptydooensis</name>
    <dbReference type="NCBI Taxonomy" id="430531"/>
    <lineage>
        <taxon>Bacteria</taxon>
        <taxon>Pseudomonadati</taxon>
        <taxon>Pseudomonadota</taxon>
        <taxon>Betaproteobacteria</taxon>
        <taxon>Burkholderiales</taxon>
        <taxon>Burkholderiaceae</taxon>
        <taxon>Burkholderia</taxon>
        <taxon>pseudomallei group</taxon>
    </lineage>
</organism>